<dbReference type="AlphaFoldDB" id="A0A8B8EHZ3"/>
<keyword evidence="1" id="KW-0732">Signal</keyword>
<feature type="chain" id="PRO_5034770050" evidence="1">
    <location>
        <begin position="21"/>
        <end position="215"/>
    </location>
</feature>
<dbReference type="OrthoDB" id="10419242at2759"/>
<gene>
    <name evidence="3" type="primary">LOC111134485</name>
</gene>
<dbReference type="KEGG" id="cvn:111134485"/>
<evidence type="ECO:0000313" key="3">
    <source>
        <dbReference type="RefSeq" id="XP_022339251.1"/>
    </source>
</evidence>
<feature type="signal peptide" evidence="1">
    <location>
        <begin position="1"/>
        <end position="20"/>
    </location>
</feature>
<dbReference type="Proteomes" id="UP000694844">
    <property type="component" value="Chromosome 5"/>
</dbReference>
<accession>A0A8B8EHZ3</accession>
<protein>
    <submittedName>
        <fullName evidence="3">Uncharacterized protein LOC111134485</fullName>
    </submittedName>
</protein>
<sequence>MKGQVLGVFLLYGSLVSVTSFLRTGTSPSSPNIALRTCMRNAGYYRMSSDQGRNKFSTLMRKWCSVQESVLPCVQKSIENNSLRSPSDWFFSMTFDLNMARRTSIAMCKKLKKFGKKLKCINSSSLQRARLCVKTLTMPLRQTLTGLYVQNKTNSYDARRLACIISAATATCYKEKIRSCRSYLRDYIGAYHVILGGKCLSVLLPRLENWSMIQS</sequence>
<reference evidence="3" key="1">
    <citation type="submission" date="2025-08" db="UniProtKB">
        <authorList>
            <consortium name="RefSeq"/>
        </authorList>
    </citation>
    <scope>IDENTIFICATION</scope>
    <source>
        <tissue evidence="3">Whole sample</tissue>
    </source>
</reference>
<proteinExistence type="predicted"/>
<evidence type="ECO:0000256" key="1">
    <source>
        <dbReference type="SAM" id="SignalP"/>
    </source>
</evidence>
<keyword evidence="2" id="KW-1185">Reference proteome</keyword>
<dbReference type="RefSeq" id="XP_022339251.1">
    <property type="nucleotide sequence ID" value="XM_022483543.1"/>
</dbReference>
<organism evidence="2 3">
    <name type="scientific">Crassostrea virginica</name>
    <name type="common">Eastern oyster</name>
    <dbReference type="NCBI Taxonomy" id="6565"/>
    <lineage>
        <taxon>Eukaryota</taxon>
        <taxon>Metazoa</taxon>
        <taxon>Spiralia</taxon>
        <taxon>Lophotrochozoa</taxon>
        <taxon>Mollusca</taxon>
        <taxon>Bivalvia</taxon>
        <taxon>Autobranchia</taxon>
        <taxon>Pteriomorphia</taxon>
        <taxon>Ostreida</taxon>
        <taxon>Ostreoidea</taxon>
        <taxon>Ostreidae</taxon>
        <taxon>Crassostrea</taxon>
    </lineage>
</organism>
<evidence type="ECO:0000313" key="2">
    <source>
        <dbReference type="Proteomes" id="UP000694844"/>
    </source>
</evidence>
<name>A0A8B8EHZ3_CRAVI</name>
<dbReference type="GeneID" id="111134485"/>